<evidence type="ECO:0000259" key="2">
    <source>
        <dbReference type="Pfam" id="PF00561"/>
    </source>
</evidence>
<evidence type="ECO:0000313" key="4">
    <source>
        <dbReference type="Proteomes" id="UP000000328"/>
    </source>
</evidence>
<dbReference type="GO" id="GO:0016020">
    <property type="term" value="C:membrane"/>
    <property type="evidence" value="ECO:0007669"/>
    <property type="project" value="TreeGrafter"/>
</dbReference>
<dbReference type="SUPFAM" id="SSF53474">
    <property type="entry name" value="alpha/beta-Hydrolases"/>
    <property type="match status" value="1"/>
</dbReference>
<dbReference type="InterPro" id="IPR000073">
    <property type="entry name" value="AB_hydrolase_1"/>
</dbReference>
<keyword evidence="1 3" id="KW-0378">Hydrolase</keyword>
<sequence>MESFRARDDRELAWREVGGGRPLVLFHGFTGSSRDWLGPAAVLAEHGHRVILPDLRGHGASAAPHDPAAYPPDVLADDGLALLDHLGLDDYDLGGYSYGGRVVLRLLARGARPGRAVVAGQGLDAIRRTTSRTGVYHDALTALIDGEPAEPGSPAYWMHQAGGDPVALRHVLGTHVPTTDLDRITTPTLVVVGDEDDGHATAGELAAALPNGRFARVPGNHFTAMTGPELTAAMVEFLAQA</sequence>
<evidence type="ECO:0000313" key="3">
    <source>
        <dbReference type="EMBL" id="ADJ45133.1"/>
    </source>
</evidence>
<dbReference type="Gene3D" id="3.40.50.1820">
    <property type="entry name" value="alpha/beta hydrolase"/>
    <property type="match status" value="1"/>
</dbReference>
<dbReference type="PANTHER" id="PTHR43798">
    <property type="entry name" value="MONOACYLGLYCEROL LIPASE"/>
    <property type="match status" value="1"/>
</dbReference>
<dbReference type="RefSeq" id="WP_013225205.1">
    <property type="nucleotide sequence ID" value="NC_014318.1"/>
</dbReference>
<dbReference type="HOGENOM" id="CLU_020336_50_5_11"/>
<dbReference type="eggNOG" id="COG1647">
    <property type="taxonomic scope" value="Bacteria"/>
</dbReference>
<feature type="domain" description="AB hydrolase-1" evidence="2">
    <location>
        <begin position="22"/>
        <end position="110"/>
    </location>
</feature>
<accession>A0A0H3D6K5</accession>
<protein>
    <submittedName>
        <fullName evidence="3">Alpha/beta hydrolase</fullName>
    </submittedName>
</protein>
<reference evidence="3 4" key="1">
    <citation type="journal article" date="2010" name="Cell Res.">
        <title>Complete genome sequence of the rifamycin SV-producing Amycolatopsis mediterranei U32 revealed its genetic characteristics in phylogeny and metabolism.</title>
        <authorList>
            <person name="Zhao W."/>
            <person name="Zhong Y."/>
            <person name="Yuan H."/>
            <person name="Wang J."/>
            <person name="Zheng H."/>
            <person name="Wang Y."/>
            <person name="Cen X."/>
            <person name="Xu F."/>
            <person name="Bai J."/>
            <person name="Han X."/>
            <person name="Lu G."/>
            <person name="Zhu Y."/>
            <person name="Shao Z."/>
            <person name="Yan H."/>
            <person name="Li C."/>
            <person name="Peng N."/>
            <person name="Zhang Z."/>
            <person name="Zhang Y."/>
            <person name="Lin W."/>
            <person name="Fan Y."/>
            <person name="Qin Z."/>
            <person name="Hu Y."/>
            <person name="Zhu B."/>
            <person name="Wang S."/>
            <person name="Ding X."/>
            <person name="Zhao G.P."/>
        </authorList>
    </citation>
    <scope>NUCLEOTIDE SEQUENCE [LARGE SCALE GENOMIC DNA]</scope>
    <source>
        <strain evidence="4">U-32</strain>
    </source>
</reference>
<dbReference type="GeneID" id="92871101"/>
<gene>
    <name evidence="3" type="ordered locus">AMED_3347</name>
</gene>
<dbReference type="PANTHER" id="PTHR43798:SF31">
    <property type="entry name" value="AB HYDROLASE SUPERFAMILY PROTEIN YCLE"/>
    <property type="match status" value="1"/>
</dbReference>
<dbReference type="PATRIC" id="fig|749927.5.peg.3456"/>
<dbReference type="OrthoDB" id="9804723at2"/>
<dbReference type="InterPro" id="IPR050266">
    <property type="entry name" value="AB_hydrolase_sf"/>
</dbReference>
<dbReference type="GO" id="GO:0016787">
    <property type="term" value="F:hydrolase activity"/>
    <property type="evidence" value="ECO:0007669"/>
    <property type="project" value="UniProtKB-KW"/>
</dbReference>
<dbReference type="Proteomes" id="UP000000328">
    <property type="component" value="Chromosome"/>
</dbReference>
<dbReference type="KEGG" id="amd:AMED_3347"/>
<evidence type="ECO:0000256" key="1">
    <source>
        <dbReference type="ARBA" id="ARBA00022801"/>
    </source>
</evidence>
<dbReference type="Pfam" id="PF00561">
    <property type="entry name" value="Abhydrolase_1"/>
    <property type="match status" value="1"/>
</dbReference>
<organism evidence="3 4">
    <name type="scientific">Amycolatopsis mediterranei (strain U-32)</name>
    <dbReference type="NCBI Taxonomy" id="749927"/>
    <lineage>
        <taxon>Bacteria</taxon>
        <taxon>Bacillati</taxon>
        <taxon>Actinomycetota</taxon>
        <taxon>Actinomycetes</taxon>
        <taxon>Pseudonocardiales</taxon>
        <taxon>Pseudonocardiaceae</taxon>
        <taxon>Amycolatopsis</taxon>
    </lineage>
</organism>
<proteinExistence type="predicted"/>
<dbReference type="InterPro" id="IPR029058">
    <property type="entry name" value="AB_hydrolase_fold"/>
</dbReference>
<dbReference type="AlphaFoldDB" id="A0A0H3D6K5"/>
<dbReference type="EMBL" id="CP002000">
    <property type="protein sequence ID" value="ADJ45133.1"/>
    <property type="molecule type" value="Genomic_DNA"/>
</dbReference>
<name>A0A0H3D6K5_AMYMU</name>